<dbReference type="AlphaFoldDB" id="A0A1L7WYU5"/>
<organism evidence="1 2">
    <name type="scientific">Phialocephala subalpina</name>
    <dbReference type="NCBI Taxonomy" id="576137"/>
    <lineage>
        <taxon>Eukaryota</taxon>
        <taxon>Fungi</taxon>
        <taxon>Dikarya</taxon>
        <taxon>Ascomycota</taxon>
        <taxon>Pezizomycotina</taxon>
        <taxon>Leotiomycetes</taxon>
        <taxon>Helotiales</taxon>
        <taxon>Mollisiaceae</taxon>
        <taxon>Phialocephala</taxon>
        <taxon>Phialocephala fortinii species complex</taxon>
    </lineage>
</organism>
<sequence>MATAPQDQQRALEEEEQPTCIREIQKFPYYIVLRNVHEAVNAETLVSQFPKFNSMGEIRVDRRETKTEIQHYVYFKDWDETFLRKRTYTGTTAFTVELRALARLGRRFAWLEADLPRGHLKVSNVDLLLQRIESNEGTVASQCMRSG</sequence>
<protein>
    <submittedName>
        <fullName evidence="1">Uncharacterized protein</fullName>
    </submittedName>
</protein>
<dbReference type="EMBL" id="FJOG01000011">
    <property type="protein sequence ID" value="CZR57939.1"/>
    <property type="molecule type" value="Genomic_DNA"/>
</dbReference>
<evidence type="ECO:0000313" key="1">
    <source>
        <dbReference type="EMBL" id="CZR57939.1"/>
    </source>
</evidence>
<evidence type="ECO:0000313" key="2">
    <source>
        <dbReference type="Proteomes" id="UP000184330"/>
    </source>
</evidence>
<keyword evidence="2" id="KW-1185">Reference proteome</keyword>
<proteinExistence type="predicted"/>
<dbReference type="Proteomes" id="UP000184330">
    <property type="component" value="Unassembled WGS sequence"/>
</dbReference>
<name>A0A1L7WYU5_9HELO</name>
<accession>A0A1L7WYU5</accession>
<reference evidence="1 2" key="1">
    <citation type="submission" date="2016-03" db="EMBL/GenBank/DDBJ databases">
        <authorList>
            <person name="Ploux O."/>
        </authorList>
    </citation>
    <scope>NUCLEOTIDE SEQUENCE [LARGE SCALE GENOMIC DNA]</scope>
    <source>
        <strain evidence="1 2">UAMH 11012</strain>
    </source>
</reference>
<gene>
    <name evidence="1" type="ORF">PAC_07829</name>
</gene>